<dbReference type="PROSITE" id="PS51257">
    <property type="entry name" value="PROKAR_LIPOPROTEIN"/>
    <property type="match status" value="1"/>
</dbReference>
<organism evidence="1 2">
    <name type="scientific">Candidatus Nitrospira inopinata</name>
    <dbReference type="NCBI Taxonomy" id="1715989"/>
    <lineage>
        <taxon>Bacteria</taxon>
        <taxon>Pseudomonadati</taxon>
        <taxon>Nitrospirota</taxon>
        <taxon>Nitrospiria</taxon>
        <taxon>Nitrospirales</taxon>
        <taxon>Nitrospiraceae</taxon>
        <taxon>Nitrospira</taxon>
    </lineage>
</organism>
<evidence type="ECO:0000313" key="2">
    <source>
        <dbReference type="Proteomes" id="UP000066284"/>
    </source>
</evidence>
<evidence type="ECO:0008006" key="3">
    <source>
        <dbReference type="Google" id="ProtNLM"/>
    </source>
</evidence>
<sequence>MNKKLFSAPLWLTLLAGLTGCGQSDKPPVPAQQAPVGTTVNVTLREWAVVTDNTMVSSGSVTFRVTNTGTLPHELVILKLNAGVTPGTMPLKDGVVDESASGTVIDEIEETDLPPHATQSKSVTLTPGKYALFCAVVENNDQAPETEINTTKVSHYQLGMVATLTVL</sequence>
<protein>
    <recommendedName>
        <fullName evidence="3">EfeO-type cupredoxin-like domain-containing protein</fullName>
    </recommendedName>
</protein>
<name>A0A0S4KSV2_9BACT</name>
<accession>A0A0S4KSV2</accession>
<dbReference type="OrthoDB" id="345021at2"/>
<dbReference type="EMBL" id="LN885086">
    <property type="protein sequence ID" value="CUQ66847.1"/>
    <property type="molecule type" value="Genomic_DNA"/>
</dbReference>
<proteinExistence type="predicted"/>
<dbReference type="Proteomes" id="UP000066284">
    <property type="component" value="Chromosome 1"/>
</dbReference>
<gene>
    <name evidence="1" type="ORF">NITINOP_1875</name>
</gene>
<dbReference type="STRING" id="1715989.NITINOP_1875"/>
<dbReference type="AlphaFoldDB" id="A0A0S4KSV2"/>
<dbReference type="RefSeq" id="WP_062484785.1">
    <property type="nucleotide sequence ID" value="NZ_LN885086.1"/>
</dbReference>
<dbReference type="InterPro" id="IPR008972">
    <property type="entry name" value="Cupredoxin"/>
</dbReference>
<reference evidence="2" key="1">
    <citation type="submission" date="2015-09" db="EMBL/GenBank/DDBJ databases">
        <authorList>
            <person name="Daims H."/>
        </authorList>
    </citation>
    <scope>NUCLEOTIDE SEQUENCE [LARGE SCALE GENOMIC DNA]</scope>
</reference>
<dbReference type="Gene3D" id="2.60.40.420">
    <property type="entry name" value="Cupredoxins - blue copper proteins"/>
    <property type="match status" value="1"/>
</dbReference>
<evidence type="ECO:0000313" key="1">
    <source>
        <dbReference type="EMBL" id="CUQ66847.1"/>
    </source>
</evidence>
<dbReference type="SUPFAM" id="SSF49503">
    <property type="entry name" value="Cupredoxins"/>
    <property type="match status" value="1"/>
</dbReference>
<keyword evidence="2" id="KW-1185">Reference proteome</keyword>
<dbReference type="KEGG" id="nio:NITINOP_1875"/>